<gene>
    <name evidence="2" type="ORF">HP550_12980</name>
</gene>
<keyword evidence="1" id="KW-0472">Membrane</keyword>
<name>A0A7Y6A1Q0_9CELL</name>
<proteinExistence type="predicted"/>
<dbReference type="Proteomes" id="UP000565724">
    <property type="component" value="Unassembled WGS sequence"/>
</dbReference>
<feature type="transmembrane region" description="Helical" evidence="1">
    <location>
        <begin position="101"/>
        <end position="124"/>
    </location>
</feature>
<accession>A0A7Y6A1Q0</accession>
<dbReference type="AlphaFoldDB" id="A0A7Y6A1Q0"/>
<evidence type="ECO:0000313" key="2">
    <source>
        <dbReference type="EMBL" id="NUU18163.1"/>
    </source>
</evidence>
<comment type="caution">
    <text evidence="2">The sequence shown here is derived from an EMBL/GenBank/DDBJ whole genome shotgun (WGS) entry which is preliminary data.</text>
</comment>
<evidence type="ECO:0000256" key="1">
    <source>
        <dbReference type="SAM" id="Phobius"/>
    </source>
</evidence>
<sequence>MRPMLTVQVALSTAIGGFVAGLLALGVGSSTLSVGAGVAVRTALVVLVLVLAPAIAVRRHLLDVDRAVLRRSAAVGLVLGYLLDPLSWLGRAFVAQSFVPVGLASAVVDLVLWTGVGMGAVLLATRSATHREPVGYEPAV</sequence>
<keyword evidence="3" id="KW-1185">Reference proteome</keyword>
<keyword evidence="1" id="KW-1133">Transmembrane helix</keyword>
<dbReference type="RefSeq" id="WP_175348083.1">
    <property type="nucleotide sequence ID" value="NZ_JABMCI010000066.1"/>
</dbReference>
<organism evidence="2 3">
    <name type="scientific">Cellulomonas humilata</name>
    <dbReference type="NCBI Taxonomy" id="144055"/>
    <lineage>
        <taxon>Bacteria</taxon>
        <taxon>Bacillati</taxon>
        <taxon>Actinomycetota</taxon>
        <taxon>Actinomycetes</taxon>
        <taxon>Micrococcales</taxon>
        <taxon>Cellulomonadaceae</taxon>
        <taxon>Cellulomonas</taxon>
    </lineage>
</organism>
<reference evidence="2 3" key="1">
    <citation type="submission" date="2020-05" db="EMBL/GenBank/DDBJ databases">
        <title>Genome Sequencing of Type Strains.</title>
        <authorList>
            <person name="Lemaire J.F."/>
            <person name="Inderbitzin P."/>
            <person name="Gregorio O.A."/>
            <person name="Collins S.B."/>
            <person name="Wespe N."/>
            <person name="Knight-Connoni V."/>
        </authorList>
    </citation>
    <scope>NUCLEOTIDE SEQUENCE [LARGE SCALE GENOMIC DNA]</scope>
    <source>
        <strain evidence="2 3">ATCC 25174</strain>
    </source>
</reference>
<keyword evidence="1" id="KW-0812">Transmembrane</keyword>
<feature type="transmembrane region" description="Helical" evidence="1">
    <location>
        <begin position="34"/>
        <end position="56"/>
    </location>
</feature>
<feature type="transmembrane region" description="Helical" evidence="1">
    <location>
        <begin position="68"/>
        <end position="89"/>
    </location>
</feature>
<protein>
    <submittedName>
        <fullName evidence="2">Uncharacterized protein</fullName>
    </submittedName>
</protein>
<dbReference type="EMBL" id="JABMCI010000066">
    <property type="protein sequence ID" value="NUU18163.1"/>
    <property type="molecule type" value="Genomic_DNA"/>
</dbReference>
<evidence type="ECO:0000313" key="3">
    <source>
        <dbReference type="Proteomes" id="UP000565724"/>
    </source>
</evidence>